<evidence type="ECO:0000313" key="2">
    <source>
        <dbReference type="EMBL" id="QSQ08040.1"/>
    </source>
</evidence>
<dbReference type="SUPFAM" id="SSF81301">
    <property type="entry name" value="Nucleotidyltransferase"/>
    <property type="match status" value="1"/>
</dbReference>
<dbReference type="InterPro" id="IPR043519">
    <property type="entry name" value="NT_sf"/>
</dbReference>
<dbReference type="Gene3D" id="3.30.460.10">
    <property type="entry name" value="Beta Polymerase, domain 2"/>
    <property type="match status" value="1"/>
</dbReference>
<dbReference type="PANTHER" id="PTHR43852:SF3">
    <property type="entry name" value="NUCLEOTIDYLTRANSFERASE"/>
    <property type="match status" value="1"/>
</dbReference>
<keyword evidence="3" id="KW-1185">Reference proteome</keyword>
<dbReference type="InterPro" id="IPR052930">
    <property type="entry name" value="TA_antitoxin_MntA"/>
</dbReference>
<proteinExistence type="predicted"/>
<dbReference type="KEGG" id="kme:H0A61_00359"/>
<accession>A0A8A0RK78</accession>
<gene>
    <name evidence="2" type="ORF">H0A61_00359</name>
</gene>
<feature type="domain" description="Polymerase beta nucleotidyltransferase" evidence="1">
    <location>
        <begin position="8"/>
        <end position="101"/>
    </location>
</feature>
<evidence type="ECO:0000259" key="1">
    <source>
        <dbReference type="Pfam" id="PF18765"/>
    </source>
</evidence>
<dbReference type="EMBL" id="CP059066">
    <property type="protein sequence ID" value="QSQ08040.1"/>
    <property type="molecule type" value="Genomic_DNA"/>
</dbReference>
<dbReference type="Proteomes" id="UP000662904">
    <property type="component" value="Chromosome"/>
</dbReference>
<reference evidence="2" key="1">
    <citation type="submission" date="2020-07" db="EMBL/GenBank/DDBJ databases">
        <title>Koleobacter methoxysyntrophicus gen. nov., sp. nov., a novel anaerobic bacterium isolated from deep subsurface oil field and proposal of Koleobacterales ord. nov. in the phylum Firmicutes.</title>
        <authorList>
            <person name="Sakamoto S."/>
            <person name="Tamaki H."/>
        </authorList>
    </citation>
    <scope>NUCLEOTIDE SEQUENCE</scope>
    <source>
        <strain evidence="2">NRmbB1</strain>
    </source>
</reference>
<dbReference type="NCBIfam" id="NF047752">
    <property type="entry name" value="MntA_antitoxin"/>
    <property type="match status" value="1"/>
</dbReference>
<organism evidence="2 3">
    <name type="scientific">Koleobacter methoxysyntrophicus</name>
    <dbReference type="NCBI Taxonomy" id="2751313"/>
    <lineage>
        <taxon>Bacteria</taxon>
        <taxon>Bacillati</taxon>
        <taxon>Bacillota</taxon>
        <taxon>Clostridia</taxon>
        <taxon>Koleobacterales</taxon>
        <taxon>Koleobacteraceae</taxon>
        <taxon>Koleobacter</taxon>
    </lineage>
</organism>
<dbReference type="CDD" id="cd05403">
    <property type="entry name" value="NT_KNTase_like"/>
    <property type="match status" value="1"/>
</dbReference>
<dbReference type="Pfam" id="PF18765">
    <property type="entry name" value="Polbeta"/>
    <property type="match status" value="1"/>
</dbReference>
<protein>
    <recommendedName>
        <fullName evidence="1">Polymerase beta nucleotidyltransferase domain-containing protein</fullName>
    </recommendedName>
</protein>
<name>A0A8A0RK78_9FIRM</name>
<evidence type="ECO:0000313" key="3">
    <source>
        <dbReference type="Proteomes" id="UP000662904"/>
    </source>
</evidence>
<dbReference type="PANTHER" id="PTHR43852">
    <property type="entry name" value="NUCLEOTIDYLTRANSFERASE"/>
    <property type="match status" value="1"/>
</dbReference>
<dbReference type="AlphaFoldDB" id="A0A8A0RK78"/>
<dbReference type="InterPro" id="IPR041633">
    <property type="entry name" value="Polbeta"/>
</dbReference>
<dbReference type="RefSeq" id="WP_206708275.1">
    <property type="nucleotide sequence ID" value="NZ_CP059066.1"/>
</dbReference>
<sequence length="137" mass="16272">MDKDLLIKKLTAYFSDQDDIEIVYLFGSVAKGKNRRSSDVDIAVLFSEGMPLLERFERKLEIAGELEEMLGTEADVIDLEEADIYFVRQVMLNKKLLIDKNVHRRVKFEVNSRRIFFDMKPFYDMYHEQALKRLERE</sequence>